<dbReference type="Gene3D" id="3.40.50.300">
    <property type="entry name" value="P-loop containing nucleotide triphosphate hydrolases"/>
    <property type="match status" value="1"/>
</dbReference>
<dbReference type="AlphaFoldDB" id="A0A9J7A1B0"/>
<dbReference type="RefSeq" id="WP_240991597.1">
    <property type="nucleotide sequence ID" value="NZ_CP090569.1"/>
</dbReference>
<keyword evidence="2" id="KW-1185">Reference proteome</keyword>
<name>A0A9J7A1B0_9GAMM</name>
<organism evidence="1 2">
    <name type="scientific">Candidatus Endoriftia persephonae</name>
    <dbReference type="NCBI Taxonomy" id="393765"/>
    <lineage>
        <taxon>Bacteria</taxon>
        <taxon>Pseudomonadati</taxon>
        <taxon>Pseudomonadota</taxon>
        <taxon>Gammaproteobacteria</taxon>
        <taxon>Chromatiales</taxon>
        <taxon>Sedimenticolaceae</taxon>
        <taxon>Candidatus Endoriftia</taxon>
    </lineage>
</organism>
<dbReference type="Gene3D" id="3.30.420.240">
    <property type="match status" value="1"/>
</dbReference>
<dbReference type="InterPro" id="IPR027417">
    <property type="entry name" value="P-loop_NTPase"/>
</dbReference>
<protein>
    <submittedName>
        <fullName evidence="1">Uncharacterized protein</fullName>
    </submittedName>
</protein>
<accession>A0A9J7A1B0</accession>
<gene>
    <name evidence="1" type="ORF">L0Y14_05710</name>
</gene>
<dbReference type="Proteomes" id="UP001056649">
    <property type="component" value="Chromosome"/>
</dbReference>
<dbReference type="EMBL" id="CP090569">
    <property type="protein sequence ID" value="USF88727.1"/>
    <property type="molecule type" value="Genomic_DNA"/>
</dbReference>
<reference evidence="1" key="1">
    <citation type="journal article" date="2022" name="Mol. Ecol. Resour.">
        <title>The complete and closed genome of the facultative generalist Candidatus Endoriftia persephone from deep-sea hydrothermal vents.</title>
        <authorList>
            <person name="de Oliveira A.L."/>
            <person name="Srivastava A."/>
            <person name="Espada-Hinojosa S."/>
            <person name="Bright M."/>
        </authorList>
    </citation>
    <scope>NUCLEOTIDE SEQUENCE</scope>
    <source>
        <strain evidence="1">Tica-EPR-9o50.N</strain>
    </source>
</reference>
<proteinExistence type="predicted"/>
<dbReference type="KEGG" id="eps:L0Y14_05710"/>
<evidence type="ECO:0000313" key="1">
    <source>
        <dbReference type="EMBL" id="USF88727.1"/>
    </source>
</evidence>
<sequence>MPMLRWFVSDRVSAAQRIRMQNLAEREVMRYAQDHAMWHKHVHNVDLDPIQVLKCLEMDRHPNTIDFSSRRTGKTAIKEMYELKKNATKSDQELGIVAPHEAQSLVNLGCHLDAIRRSPILEAWINFKSGRRQFADTYYEFTNRSKSRAYGIMAQVDGGDLTSASLEEVDDMPKDRLFSRFLLMMGAARRLGAASDSENEPEIRITGVFKGADTLTDLLSSGKYHALGCLHGEKATDQIRAYIAMGEMDEEAVDLESYSYPVPIANALTGAELGLLNKQFMANMKSQLSPDEYTRQLLCVNTASRNLIWETYVRRALQVGLMANLSILEPLPGVKHVKRGLLGFGYDAGGHGEDPKSSKHALVVVEQIGNYTTFPFCKTWSPGADDQVVKRDLIGFWDYFQPDTAFGDAYGVGMLTQLNDELYAEGLTHIDRRTVGDGDSTASTWPEWPFSPIRFEGMVKHNMASALRGAFHNNQAAIPYLDDQEESLLDPILADMRMLTRQLPNIVAVPTKTSYASYKQADSKIGDDLFDAAMAAVWGLATRGAVQVSTSILTRTRCRTELMKGAI</sequence>
<evidence type="ECO:0000313" key="2">
    <source>
        <dbReference type="Proteomes" id="UP001056649"/>
    </source>
</evidence>